<feature type="region of interest" description="Disordered" evidence="1">
    <location>
        <begin position="1"/>
        <end position="22"/>
    </location>
</feature>
<proteinExistence type="predicted"/>
<dbReference type="PANTHER" id="PTHR37314">
    <property type="entry name" value="SLR0142 PROTEIN"/>
    <property type="match status" value="1"/>
</dbReference>
<feature type="transmembrane region" description="Helical" evidence="2">
    <location>
        <begin position="48"/>
        <end position="70"/>
    </location>
</feature>
<dbReference type="EMBL" id="WJXO01000001">
    <property type="protein sequence ID" value="MRN37685.1"/>
    <property type="molecule type" value="Genomic_DNA"/>
</dbReference>
<gene>
    <name evidence="3" type="ORF">GJU80_04050</name>
</gene>
<sequence>MSEHQQAAARRNKTHNKRHERLHAPPFWQADRPYLREQNISDVRFRRLGYVMALLAGAINAGGFFAFARYTSHVTGSLSLVADMVYLREWGVLLVALISVICFVMGAAHSSWVILWTQQKRFRGSYGFSMWLEAVYLLIFGLFGATAFQLDFGFGQFALPSLALFLLCFIMGMHNTVITLLSGGAIRSTHMTGSATDLGIELSKVMYYSKQHHPRLPYIRVNKPKMWLLSGLMATFTLGGIIGALGYQAIGHHFALPVAVVLFVLGAGSVGYDVKVRLKFILLRWYQKHRENVKK</sequence>
<feature type="compositionally biased region" description="Basic residues" evidence="1">
    <location>
        <begin position="10"/>
        <end position="21"/>
    </location>
</feature>
<feature type="transmembrane region" description="Helical" evidence="2">
    <location>
        <begin position="90"/>
        <end position="116"/>
    </location>
</feature>
<dbReference type="PANTHER" id="PTHR37314:SF4">
    <property type="entry name" value="UPF0700 TRANSMEMBRANE PROTEIN YOAK"/>
    <property type="match status" value="1"/>
</dbReference>
<feature type="transmembrane region" description="Helical" evidence="2">
    <location>
        <begin position="128"/>
        <end position="150"/>
    </location>
</feature>
<dbReference type="InterPro" id="IPR010699">
    <property type="entry name" value="DUF1275"/>
</dbReference>
<dbReference type="RefSeq" id="WP_095501856.1">
    <property type="nucleotide sequence ID" value="NZ_WJXO01000001.1"/>
</dbReference>
<keyword evidence="2" id="KW-0472">Membrane</keyword>
<organism evidence="3 4">
    <name type="scientific">Neisseria brasiliensis</name>
    <dbReference type="NCBI Taxonomy" id="2666100"/>
    <lineage>
        <taxon>Bacteria</taxon>
        <taxon>Pseudomonadati</taxon>
        <taxon>Pseudomonadota</taxon>
        <taxon>Betaproteobacteria</taxon>
        <taxon>Neisseriales</taxon>
        <taxon>Neisseriaceae</taxon>
        <taxon>Neisseria</taxon>
    </lineage>
</organism>
<feature type="transmembrane region" description="Helical" evidence="2">
    <location>
        <begin position="254"/>
        <end position="274"/>
    </location>
</feature>
<reference evidence="3" key="1">
    <citation type="journal article" name="Emerg. Infect. Dis.">
        <title>Two cases of a newly characterized neisseria species.</title>
        <authorList>
            <person name="Mustapha M."/>
            <person name="Lemos A.P.S."/>
            <person name="Harrison L.H."/>
            <person name="Vantyne D."/>
            <person name="Sacchi C.T."/>
        </authorList>
    </citation>
    <scope>NUCLEOTIDE SEQUENCE</scope>
    <source>
        <strain evidence="3">N.95.16</strain>
    </source>
</reference>
<evidence type="ECO:0000313" key="3">
    <source>
        <dbReference type="EMBL" id="MRN37685.1"/>
    </source>
</evidence>
<accession>A0A7X2GX89</accession>
<evidence type="ECO:0000256" key="2">
    <source>
        <dbReference type="SAM" id="Phobius"/>
    </source>
</evidence>
<protein>
    <submittedName>
        <fullName evidence="3">DUF1275 domain-containing protein</fullName>
    </submittedName>
</protein>
<feature type="transmembrane region" description="Helical" evidence="2">
    <location>
        <begin position="162"/>
        <end position="181"/>
    </location>
</feature>
<keyword evidence="2" id="KW-1133">Transmembrane helix</keyword>
<name>A0A7X2GX89_9NEIS</name>
<keyword evidence="2" id="KW-0812">Transmembrane</keyword>
<dbReference type="Proteomes" id="UP000486297">
    <property type="component" value="Unassembled WGS sequence"/>
</dbReference>
<evidence type="ECO:0000256" key="1">
    <source>
        <dbReference type="SAM" id="MobiDB-lite"/>
    </source>
</evidence>
<dbReference type="AlphaFoldDB" id="A0A7X2GX89"/>
<dbReference type="Pfam" id="PF06912">
    <property type="entry name" value="DUF1275"/>
    <property type="match status" value="1"/>
</dbReference>
<feature type="transmembrane region" description="Helical" evidence="2">
    <location>
        <begin position="226"/>
        <end position="248"/>
    </location>
</feature>
<comment type="caution">
    <text evidence="3">The sequence shown here is derived from an EMBL/GenBank/DDBJ whole genome shotgun (WGS) entry which is preliminary data.</text>
</comment>
<evidence type="ECO:0000313" key="4">
    <source>
        <dbReference type="Proteomes" id="UP000486297"/>
    </source>
</evidence>
<keyword evidence="4" id="KW-1185">Reference proteome</keyword>